<evidence type="ECO:0000313" key="3">
    <source>
        <dbReference type="Proteomes" id="UP000326268"/>
    </source>
</evidence>
<dbReference type="OrthoDB" id="5125733at2759"/>
<organism evidence="2 3">
    <name type="scientific">Aspergillus caelatus</name>
    <dbReference type="NCBI Taxonomy" id="61420"/>
    <lineage>
        <taxon>Eukaryota</taxon>
        <taxon>Fungi</taxon>
        <taxon>Dikarya</taxon>
        <taxon>Ascomycota</taxon>
        <taxon>Pezizomycotina</taxon>
        <taxon>Eurotiomycetes</taxon>
        <taxon>Eurotiomycetidae</taxon>
        <taxon>Eurotiales</taxon>
        <taxon>Aspergillaceae</taxon>
        <taxon>Aspergillus</taxon>
        <taxon>Aspergillus subgen. Circumdati</taxon>
    </lineage>
</organism>
<dbReference type="RefSeq" id="XP_031931960.1">
    <property type="nucleotide sequence ID" value="XM_032069847.1"/>
</dbReference>
<keyword evidence="3" id="KW-1185">Reference proteome</keyword>
<feature type="domain" description="Heterokaryon incompatibility" evidence="1">
    <location>
        <begin position="160"/>
        <end position="320"/>
    </location>
</feature>
<dbReference type="PANTHER" id="PTHR33112:SF9">
    <property type="entry name" value="HETEROKARYON INCOMPATIBILITY DOMAIN-CONTAINING PROTEIN"/>
    <property type="match status" value="1"/>
</dbReference>
<accession>A0A5N7AIP7</accession>
<dbReference type="AlphaFoldDB" id="A0A5N7AIP7"/>
<dbReference type="EMBL" id="ML737579">
    <property type="protein sequence ID" value="KAE8368879.1"/>
    <property type="molecule type" value="Genomic_DNA"/>
</dbReference>
<name>A0A5N7AIP7_9EURO</name>
<sequence>MYLYMPGLLQNPGQKFCETYYNYHAGIPPSEIITSSCDISLSRVHEFTGKDHKVTIHKGVGDVSYFYLSFDGGTDCHVEVLYTIKSTDIVNDFSIKDRPPGFRLENAIPTAQRWIKECLDGHETCPKDTQPRSYPTRLLKIQESSVRLVLPAKEDVSGSYAVLSYCWGPNPSFLRLSASNLQTLRDGIPHSSLPLAFQEAIRVMRTIGIQYLWIHAFCIIQTGPGSDEDWKSEAMKMQEVYSNFLVNLSLSTAPNLDHSCLEGHHDTEKKELRPFQAHVNPNDGDNRDAGPEDWVIIPSWYYSGGIQCQPLGKRAWALQEWFLAPRVVRLGRGGLFWDCNQIPSASETFPCGSLVGKAGYQDLESIWLTFLDKYSNFDLTYPDKDKLIAFSAIASKMGQAMNDVYIAVEDHNSAAQIIKRIPSEICEEERKKQNRTPTWSWASIDGPVVGGLYMYSHDPTGIAEAKSYELTLLDDSHPYEAVVYASLRIEAFCKEIELVTKQFNYPHLDARFEILDEMPIKGHCVLLAALIHFNLGGEECAEGLILRKKGTAGEEMYARIGIFLLRLDKNSTLANIFEQ</sequence>
<evidence type="ECO:0000313" key="2">
    <source>
        <dbReference type="EMBL" id="KAE8368879.1"/>
    </source>
</evidence>
<gene>
    <name evidence="2" type="ORF">BDV27DRAFT_141582</name>
</gene>
<protein>
    <submittedName>
        <fullName evidence="2">Heterokaryon incompatibility protein-domain-containing protein</fullName>
    </submittedName>
</protein>
<dbReference type="Pfam" id="PF06985">
    <property type="entry name" value="HET"/>
    <property type="match status" value="1"/>
</dbReference>
<dbReference type="GeneID" id="43654293"/>
<evidence type="ECO:0000259" key="1">
    <source>
        <dbReference type="Pfam" id="PF06985"/>
    </source>
</evidence>
<dbReference type="Proteomes" id="UP000326268">
    <property type="component" value="Unassembled WGS sequence"/>
</dbReference>
<proteinExistence type="predicted"/>
<dbReference type="InterPro" id="IPR010730">
    <property type="entry name" value="HET"/>
</dbReference>
<reference evidence="2 3" key="1">
    <citation type="submission" date="2019-04" db="EMBL/GenBank/DDBJ databases">
        <title>Friends and foes A comparative genomics studyof 23 Aspergillus species from section Flavi.</title>
        <authorList>
            <consortium name="DOE Joint Genome Institute"/>
            <person name="Kjaerbolling I."/>
            <person name="Vesth T."/>
            <person name="Frisvad J.C."/>
            <person name="Nybo J.L."/>
            <person name="Theobald S."/>
            <person name="Kildgaard S."/>
            <person name="Isbrandt T."/>
            <person name="Kuo A."/>
            <person name="Sato A."/>
            <person name="Lyhne E.K."/>
            <person name="Kogle M.E."/>
            <person name="Wiebenga A."/>
            <person name="Kun R.S."/>
            <person name="Lubbers R.J."/>
            <person name="Makela M.R."/>
            <person name="Barry K."/>
            <person name="Chovatia M."/>
            <person name="Clum A."/>
            <person name="Daum C."/>
            <person name="Haridas S."/>
            <person name="He G."/>
            <person name="LaButti K."/>
            <person name="Lipzen A."/>
            <person name="Mondo S."/>
            <person name="Riley R."/>
            <person name="Salamov A."/>
            <person name="Simmons B.A."/>
            <person name="Magnuson J.K."/>
            <person name="Henrissat B."/>
            <person name="Mortensen U.H."/>
            <person name="Larsen T.O."/>
            <person name="Devries R.P."/>
            <person name="Grigoriev I.V."/>
            <person name="Machida M."/>
            <person name="Baker S.E."/>
            <person name="Andersen M.R."/>
        </authorList>
    </citation>
    <scope>NUCLEOTIDE SEQUENCE [LARGE SCALE GENOMIC DNA]</scope>
    <source>
        <strain evidence="2 3">CBS 763.97</strain>
    </source>
</reference>
<dbReference type="PANTHER" id="PTHR33112">
    <property type="entry name" value="DOMAIN PROTEIN, PUTATIVE-RELATED"/>
    <property type="match status" value="1"/>
</dbReference>